<proteinExistence type="predicted"/>
<dbReference type="AlphaFoldDB" id="A0A6A6GSX7"/>
<accession>A0A6A6GSX7</accession>
<organism evidence="1 2">
    <name type="scientific">Viridothelium virens</name>
    <name type="common">Speckled blister lichen</name>
    <name type="synonym">Trypethelium virens</name>
    <dbReference type="NCBI Taxonomy" id="1048519"/>
    <lineage>
        <taxon>Eukaryota</taxon>
        <taxon>Fungi</taxon>
        <taxon>Dikarya</taxon>
        <taxon>Ascomycota</taxon>
        <taxon>Pezizomycotina</taxon>
        <taxon>Dothideomycetes</taxon>
        <taxon>Dothideomycetes incertae sedis</taxon>
        <taxon>Trypetheliales</taxon>
        <taxon>Trypetheliaceae</taxon>
        <taxon>Viridothelium</taxon>
    </lineage>
</organism>
<dbReference type="Proteomes" id="UP000800092">
    <property type="component" value="Unassembled WGS sequence"/>
</dbReference>
<name>A0A6A6GSX7_VIRVR</name>
<gene>
    <name evidence="1" type="ORF">EV356DRAFT_457845</name>
</gene>
<protein>
    <submittedName>
        <fullName evidence="1">Uncharacterized protein</fullName>
    </submittedName>
</protein>
<evidence type="ECO:0000313" key="1">
    <source>
        <dbReference type="EMBL" id="KAF2228433.1"/>
    </source>
</evidence>
<dbReference type="EMBL" id="ML991948">
    <property type="protein sequence ID" value="KAF2228433.1"/>
    <property type="molecule type" value="Genomic_DNA"/>
</dbReference>
<sequence length="56" mass="6725">LKHINIAYYYIEALWRAQRITVEFVLSSNIIINRLIKPKTGPSFQKFVQQLRLTKY</sequence>
<evidence type="ECO:0000313" key="2">
    <source>
        <dbReference type="Proteomes" id="UP000800092"/>
    </source>
</evidence>
<keyword evidence="2" id="KW-1185">Reference proteome</keyword>
<reference evidence="1" key="1">
    <citation type="journal article" date="2020" name="Stud. Mycol.">
        <title>101 Dothideomycetes genomes: a test case for predicting lifestyles and emergence of pathogens.</title>
        <authorList>
            <person name="Haridas S."/>
            <person name="Albert R."/>
            <person name="Binder M."/>
            <person name="Bloem J."/>
            <person name="Labutti K."/>
            <person name="Salamov A."/>
            <person name="Andreopoulos B."/>
            <person name="Baker S."/>
            <person name="Barry K."/>
            <person name="Bills G."/>
            <person name="Bluhm B."/>
            <person name="Cannon C."/>
            <person name="Castanera R."/>
            <person name="Culley D."/>
            <person name="Daum C."/>
            <person name="Ezra D."/>
            <person name="Gonzalez J."/>
            <person name="Henrissat B."/>
            <person name="Kuo A."/>
            <person name="Liang C."/>
            <person name="Lipzen A."/>
            <person name="Lutzoni F."/>
            <person name="Magnuson J."/>
            <person name="Mondo S."/>
            <person name="Nolan M."/>
            <person name="Ohm R."/>
            <person name="Pangilinan J."/>
            <person name="Park H.-J."/>
            <person name="Ramirez L."/>
            <person name="Alfaro M."/>
            <person name="Sun H."/>
            <person name="Tritt A."/>
            <person name="Yoshinaga Y."/>
            <person name="Zwiers L.-H."/>
            <person name="Turgeon B."/>
            <person name="Goodwin S."/>
            <person name="Spatafora J."/>
            <person name="Crous P."/>
            <person name="Grigoriev I."/>
        </authorList>
    </citation>
    <scope>NUCLEOTIDE SEQUENCE</scope>
    <source>
        <strain evidence="1">Tuck. ex Michener</strain>
    </source>
</reference>
<feature type="non-terminal residue" evidence="1">
    <location>
        <position position="1"/>
    </location>
</feature>